<proteinExistence type="predicted"/>
<dbReference type="OrthoDB" id="5386330at2759"/>
<feature type="region of interest" description="Disordered" evidence="3">
    <location>
        <begin position="1"/>
        <end position="60"/>
    </location>
</feature>
<accession>A0A0F8A070</accession>
<sequence length="498" mass="54215">MKSRSSAEGDASASSFTTLPSSNDAPTGNVVSRDQPLAGQMVVAASDSGSPTLPQHGGASPDFDFEASGVTASTGYIWGIESSVDVAQLDPDARMDCSNTLYYHHFYHTVSSYLIIYDMTAHSNPYRMLLQLAGSSGLLQDTTRALGAMHLAGLPNVQNQSVHRSAAMKAYGSVVTRLRDAVSSIPSIAGLELLATSLLLCMFEAMSSNDDSWKIHLAGAGQIFQSMYRPPTAAASGSRMAESAEVTANLPLRRFLVSMMSYLDVAASCATAGSPLVSGDYWETLGGGWEYKPGVPSNPTTHSPTDRTMSQLRCSRSRLMSIQTEISRFAELTREGLDRLQTEVICNNIAYRIKNWLDTRPDVYLRLRGFEDAAEDTSEKEAEVLRAAACIQSYYLSCIIYLERSTTRRVGSSALDPQIKAAVDQILALMANYSSGVHRLAFLWPVLTAGIATVNIEQQCILRDWLTEMECFGFRVRHKQTTVKSPHGSAPTELLHSM</sequence>
<organism evidence="4 5">
    <name type="scientific">Hirsutella minnesotensis 3608</name>
    <dbReference type="NCBI Taxonomy" id="1043627"/>
    <lineage>
        <taxon>Eukaryota</taxon>
        <taxon>Fungi</taxon>
        <taxon>Dikarya</taxon>
        <taxon>Ascomycota</taxon>
        <taxon>Pezizomycotina</taxon>
        <taxon>Sordariomycetes</taxon>
        <taxon>Hypocreomycetidae</taxon>
        <taxon>Hypocreales</taxon>
        <taxon>Ophiocordycipitaceae</taxon>
        <taxon>Hirsutella</taxon>
    </lineage>
</organism>
<keyword evidence="2" id="KW-0539">Nucleus</keyword>
<dbReference type="PANTHER" id="PTHR37534:SF41">
    <property type="entry name" value="SFGA"/>
    <property type="match status" value="1"/>
</dbReference>
<evidence type="ECO:0000313" key="4">
    <source>
        <dbReference type="EMBL" id="KJZ68249.1"/>
    </source>
</evidence>
<dbReference type="InterPro" id="IPR021858">
    <property type="entry name" value="Fun_TF"/>
</dbReference>
<gene>
    <name evidence="4" type="ORF">HIM_12360</name>
</gene>
<dbReference type="GO" id="GO:0045944">
    <property type="term" value="P:positive regulation of transcription by RNA polymerase II"/>
    <property type="evidence" value="ECO:0007669"/>
    <property type="project" value="TreeGrafter"/>
</dbReference>
<protein>
    <recommendedName>
        <fullName evidence="6">Transcription factor domain-containing protein</fullName>
    </recommendedName>
</protein>
<dbReference type="Proteomes" id="UP000054481">
    <property type="component" value="Unassembled WGS sequence"/>
</dbReference>
<dbReference type="GO" id="GO:0003700">
    <property type="term" value="F:DNA-binding transcription factor activity"/>
    <property type="evidence" value="ECO:0007669"/>
    <property type="project" value="TreeGrafter"/>
</dbReference>
<evidence type="ECO:0008006" key="6">
    <source>
        <dbReference type="Google" id="ProtNLM"/>
    </source>
</evidence>
<dbReference type="AlphaFoldDB" id="A0A0F8A070"/>
<reference evidence="4 5" key="1">
    <citation type="journal article" date="2014" name="Genome Biol. Evol.">
        <title>Comparative genomics and transcriptomics analyses reveal divergent lifestyle features of nematode endoparasitic fungus Hirsutella minnesotensis.</title>
        <authorList>
            <person name="Lai Y."/>
            <person name="Liu K."/>
            <person name="Zhang X."/>
            <person name="Zhang X."/>
            <person name="Li K."/>
            <person name="Wang N."/>
            <person name="Shu C."/>
            <person name="Wu Y."/>
            <person name="Wang C."/>
            <person name="Bushley K.E."/>
            <person name="Xiang M."/>
            <person name="Liu X."/>
        </authorList>
    </citation>
    <scope>NUCLEOTIDE SEQUENCE [LARGE SCALE GENOMIC DNA]</scope>
    <source>
        <strain evidence="4 5">3608</strain>
    </source>
</reference>
<comment type="subcellular location">
    <subcellularLocation>
        <location evidence="1">Nucleus</location>
    </subcellularLocation>
</comment>
<name>A0A0F8A070_9HYPO</name>
<dbReference type="GO" id="GO:0000976">
    <property type="term" value="F:transcription cis-regulatory region binding"/>
    <property type="evidence" value="ECO:0007669"/>
    <property type="project" value="TreeGrafter"/>
</dbReference>
<evidence type="ECO:0000256" key="3">
    <source>
        <dbReference type="SAM" id="MobiDB-lite"/>
    </source>
</evidence>
<dbReference type="GO" id="GO:0005634">
    <property type="term" value="C:nucleus"/>
    <property type="evidence" value="ECO:0007669"/>
    <property type="project" value="UniProtKB-SubCell"/>
</dbReference>
<evidence type="ECO:0000256" key="2">
    <source>
        <dbReference type="ARBA" id="ARBA00023242"/>
    </source>
</evidence>
<evidence type="ECO:0000313" key="5">
    <source>
        <dbReference type="Proteomes" id="UP000054481"/>
    </source>
</evidence>
<evidence type="ECO:0000256" key="1">
    <source>
        <dbReference type="ARBA" id="ARBA00004123"/>
    </source>
</evidence>
<dbReference type="EMBL" id="KQ030964">
    <property type="protein sequence ID" value="KJZ68249.1"/>
    <property type="molecule type" value="Genomic_DNA"/>
</dbReference>
<keyword evidence="5" id="KW-1185">Reference proteome</keyword>
<feature type="compositionally biased region" description="Polar residues" evidence="3">
    <location>
        <begin position="1"/>
        <end position="32"/>
    </location>
</feature>
<dbReference type="Pfam" id="PF11951">
    <property type="entry name" value="Fungal_trans_2"/>
    <property type="match status" value="1"/>
</dbReference>
<dbReference type="PANTHER" id="PTHR37534">
    <property type="entry name" value="TRANSCRIPTIONAL ACTIVATOR PROTEIN UGA3"/>
    <property type="match status" value="1"/>
</dbReference>